<dbReference type="InterPro" id="IPR031106">
    <property type="entry name" value="C/EBP"/>
</dbReference>
<protein>
    <recommendedName>
        <fullName evidence="2">BZIP domain-containing protein</fullName>
    </recommendedName>
</protein>
<dbReference type="GO" id="GO:0000978">
    <property type="term" value="F:RNA polymerase II cis-regulatory region sequence-specific DNA binding"/>
    <property type="evidence" value="ECO:0007669"/>
    <property type="project" value="TreeGrafter"/>
</dbReference>
<evidence type="ECO:0000313" key="3">
    <source>
        <dbReference type="EMBL" id="PIK46472.1"/>
    </source>
</evidence>
<dbReference type="SMART" id="SM00338">
    <property type="entry name" value="BRLZ"/>
    <property type="match status" value="1"/>
</dbReference>
<dbReference type="AlphaFoldDB" id="A0A2G8KEQ8"/>
<comment type="caution">
    <text evidence="3">The sequence shown here is derived from an EMBL/GenBank/DDBJ whole genome shotgun (WGS) entry which is preliminary data.</text>
</comment>
<feature type="region of interest" description="Disordered" evidence="1">
    <location>
        <begin position="1"/>
        <end position="44"/>
    </location>
</feature>
<dbReference type="OrthoDB" id="6624782at2759"/>
<feature type="compositionally biased region" description="Basic and acidic residues" evidence="1">
    <location>
        <begin position="19"/>
        <end position="44"/>
    </location>
</feature>
<feature type="region of interest" description="Disordered" evidence="1">
    <location>
        <begin position="303"/>
        <end position="363"/>
    </location>
</feature>
<name>A0A2G8KEQ8_STIJA</name>
<dbReference type="GO" id="GO:0000981">
    <property type="term" value="F:DNA-binding transcription factor activity, RNA polymerase II-specific"/>
    <property type="evidence" value="ECO:0007669"/>
    <property type="project" value="TreeGrafter"/>
</dbReference>
<gene>
    <name evidence="3" type="ORF">BSL78_16658</name>
</gene>
<evidence type="ECO:0000256" key="1">
    <source>
        <dbReference type="SAM" id="MobiDB-lite"/>
    </source>
</evidence>
<dbReference type="InterPro" id="IPR004827">
    <property type="entry name" value="bZIP"/>
</dbReference>
<dbReference type="Gene3D" id="1.20.5.170">
    <property type="match status" value="1"/>
</dbReference>
<dbReference type="PANTHER" id="PTHR23334">
    <property type="entry name" value="CCAAT/ENHANCER BINDING PROTEIN"/>
    <property type="match status" value="1"/>
</dbReference>
<dbReference type="PANTHER" id="PTHR23334:SF72">
    <property type="entry name" value="PROTEIN MABIKI"/>
    <property type="match status" value="1"/>
</dbReference>
<feature type="domain" description="BZIP" evidence="2">
    <location>
        <begin position="338"/>
        <end position="401"/>
    </location>
</feature>
<evidence type="ECO:0000259" key="2">
    <source>
        <dbReference type="PROSITE" id="PS50217"/>
    </source>
</evidence>
<dbReference type="Pfam" id="PF07716">
    <property type="entry name" value="bZIP_2"/>
    <property type="match status" value="1"/>
</dbReference>
<proteinExistence type="predicted"/>
<dbReference type="EMBL" id="MRZV01000642">
    <property type="protein sequence ID" value="PIK46472.1"/>
    <property type="molecule type" value="Genomic_DNA"/>
</dbReference>
<dbReference type="Proteomes" id="UP000230750">
    <property type="component" value="Unassembled WGS sequence"/>
</dbReference>
<evidence type="ECO:0000313" key="4">
    <source>
        <dbReference type="Proteomes" id="UP000230750"/>
    </source>
</evidence>
<organism evidence="3 4">
    <name type="scientific">Stichopus japonicus</name>
    <name type="common">Sea cucumber</name>
    <dbReference type="NCBI Taxonomy" id="307972"/>
    <lineage>
        <taxon>Eukaryota</taxon>
        <taxon>Metazoa</taxon>
        <taxon>Echinodermata</taxon>
        <taxon>Eleutherozoa</taxon>
        <taxon>Echinozoa</taxon>
        <taxon>Holothuroidea</taxon>
        <taxon>Aspidochirotacea</taxon>
        <taxon>Aspidochirotida</taxon>
        <taxon>Stichopodidae</taxon>
        <taxon>Apostichopus</taxon>
    </lineage>
</organism>
<keyword evidence="4" id="KW-1185">Reference proteome</keyword>
<feature type="compositionally biased region" description="Basic and acidic residues" evidence="1">
    <location>
        <begin position="340"/>
        <end position="353"/>
    </location>
</feature>
<dbReference type="GO" id="GO:0006351">
    <property type="term" value="P:DNA-templated transcription"/>
    <property type="evidence" value="ECO:0007669"/>
    <property type="project" value="InterPro"/>
</dbReference>
<reference evidence="3 4" key="1">
    <citation type="journal article" date="2017" name="PLoS Biol.">
        <title>The sea cucumber genome provides insights into morphological evolution and visceral regeneration.</title>
        <authorList>
            <person name="Zhang X."/>
            <person name="Sun L."/>
            <person name="Yuan J."/>
            <person name="Sun Y."/>
            <person name="Gao Y."/>
            <person name="Zhang L."/>
            <person name="Li S."/>
            <person name="Dai H."/>
            <person name="Hamel J.F."/>
            <person name="Liu C."/>
            <person name="Yu Y."/>
            <person name="Liu S."/>
            <person name="Lin W."/>
            <person name="Guo K."/>
            <person name="Jin S."/>
            <person name="Xu P."/>
            <person name="Storey K.B."/>
            <person name="Huan P."/>
            <person name="Zhang T."/>
            <person name="Zhou Y."/>
            <person name="Zhang J."/>
            <person name="Lin C."/>
            <person name="Li X."/>
            <person name="Xing L."/>
            <person name="Huo D."/>
            <person name="Sun M."/>
            <person name="Wang L."/>
            <person name="Mercier A."/>
            <person name="Li F."/>
            <person name="Yang H."/>
            <person name="Xiang J."/>
        </authorList>
    </citation>
    <scope>NUCLEOTIDE SEQUENCE [LARGE SCALE GENOMIC DNA]</scope>
    <source>
        <strain evidence="3">Shaxun</strain>
        <tissue evidence="3">Muscle</tissue>
    </source>
</reference>
<sequence length="406" mass="45375">MSSESATREVQMPMKKRMNVRDCYEEDGKDKRDSERRDGLHVSEKPEMAQGLQFVSVCVTNAQPVYRFYVGSRIDPRPSTTISSFKINLANLESSFSQLKWQPQVYEDYAKQRPPLYESICNLPLDPHHKSIVPRLEDTDVTTIDKNSDIFSSFLSETTNSKTSQRQGTDMELLFDLLEELPFQSVPGSEVMPNTTVSRQPLASTSSFASEDSYLSDSSINAGAGTGNILLDQFADINLLLAQQNQVNAQPLSALPVLSVDGVGCQRNYSALNNDEMWNSNHSSSGPTTVVASQMDASDRAPVFADMGKSPSPDRAHDSGPATKRARLSSDDSISTVLDDLERRREKNNEACRKARHNKKTKEVEMKEKAQTLEKENEKLRKTIAKLEKKVNEEKAKFLKAMTMSS</sequence>
<dbReference type="InterPro" id="IPR046347">
    <property type="entry name" value="bZIP_sf"/>
</dbReference>
<accession>A0A2G8KEQ8</accession>
<dbReference type="PROSITE" id="PS50217">
    <property type="entry name" value="BZIP"/>
    <property type="match status" value="1"/>
</dbReference>
<dbReference type="SUPFAM" id="SSF57959">
    <property type="entry name" value="Leucine zipper domain"/>
    <property type="match status" value="1"/>
</dbReference>